<evidence type="ECO:0000256" key="1">
    <source>
        <dbReference type="SAM" id="Phobius"/>
    </source>
</evidence>
<keyword evidence="1" id="KW-0472">Membrane</keyword>
<protein>
    <submittedName>
        <fullName evidence="2">Uncharacterized protein</fullName>
    </submittedName>
</protein>
<evidence type="ECO:0000313" key="2">
    <source>
        <dbReference type="EMBL" id="OWF56532.1"/>
    </source>
</evidence>
<sequence>MGKVFVLVEVITIIMTLTVTSGAASSPGHAFKRTHLGIRLNWKKHIKCINASRRKPQSFITEMADTKDCQSCVYQNIEEVQRECRDILVKFEEAISEDNNVTAICKSLVHMYYCVGEHVPQCILNFTSLYQAYHQSPHDCHISREETTKLQQYRLNIKCNNSGVLSSLPSHTTAEMTSQTTADLSTSTSSTAGMRGVNSASRLETGGVLYVTTLTLLVTVWTLSVSVLT</sequence>
<dbReference type="Proteomes" id="UP000242188">
    <property type="component" value="Unassembled WGS sequence"/>
</dbReference>
<gene>
    <name evidence="2" type="ORF">KP79_PYT17987</name>
</gene>
<organism evidence="2 3">
    <name type="scientific">Mizuhopecten yessoensis</name>
    <name type="common">Japanese scallop</name>
    <name type="synonym">Patinopecten yessoensis</name>
    <dbReference type="NCBI Taxonomy" id="6573"/>
    <lineage>
        <taxon>Eukaryota</taxon>
        <taxon>Metazoa</taxon>
        <taxon>Spiralia</taxon>
        <taxon>Lophotrochozoa</taxon>
        <taxon>Mollusca</taxon>
        <taxon>Bivalvia</taxon>
        <taxon>Autobranchia</taxon>
        <taxon>Pteriomorphia</taxon>
        <taxon>Pectinida</taxon>
        <taxon>Pectinoidea</taxon>
        <taxon>Pectinidae</taxon>
        <taxon>Mizuhopecten</taxon>
    </lineage>
</organism>
<dbReference type="AlphaFoldDB" id="A0A210R678"/>
<feature type="transmembrane region" description="Helical" evidence="1">
    <location>
        <begin position="208"/>
        <end position="228"/>
    </location>
</feature>
<proteinExistence type="predicted"/>
<dbReference type="EMBL" id="NEDP02000172">
    <property type="protein sequence ID" value="OWF56532.1"/>
    <property type="molecule type" value="Genomic_DNA"/>
</dbReference>
<keyword evidence="1" id="KW-0812">Transmembrane</keyword>
<name>A0A210R678_MIZYE</name>
<comment type="caution">
    <text evidence="2">The sequence shown here is derived from an EMBL/GenBank/DDBJ whole genome shotgun (WGS) entry which is preliminary data.</text>
</comment>
<evidence type="ECO:0000313" key="3">
    <source>
        <dbReference type="Proteomes" id="UP000242188"/>
    </source>
</evidence>
<reference evidence="2 3" key="1">
    <citation type="journal article" date="2017" name="Nat. Ecol. Evol.">
        <title>Scallop genome provides insights into evolution of bilaterian karyotype and development.</title>
        <authorList>
            <person name="Wang S."/>
            <person name="Zhang J."/>
            <person name="Jiao W."/>
            <person name="Li J."/>
            <person name="Xun X."/>
            <person name="Sun Y."/>
            <person name="Guo X."/>
            <person name="Huan P."/>
            <person name="Dong B."/>
            <person name="Zhang L."/>
            <person name="Hu X."/>
            <person name="Sun X."/>
            <person name="Wang J."/>
            <person name="Zhao C."/>
            <person name="Wang Y."/>
            <person name="Wang D."/>
            <person name="Huang X."/>
            <person name="Wang R."/>
            <person name="Lv J."/>
            <person name="Li Y."/>
            <person name="Zhang Z."/>
            <person name="Liu B."/>
            <person name="Lu W."/>
            <person name="Hui Y."/>
            <person name="Liang J."/>
            <person name="Zhou Z."/>
            <person name="Hou R."/>
            <person name="Li X."/>
            <person name="Liu Y."/>
            <person name="Li H."/>
            <person name="Ning X."/>
            <person name="Lin Y."/>
            <person name="Zhao L."/>
            <person name="Xing Q."/>
            <person name="Dou J."/>
            <person name="Li Y."/>
            <person name="Mao J."/>
            <person name="Guo H."/>
            <person name="Dou H."/>
            <person name="Li T."/>
            <person name="Mu C."/>
            <person name="Jiang W."/>
            <person name="Fu Q."/>
            <person name="Fu X."/>
            <person name="Miao Y."/>
            <person name="Liu J."/>
            <person name="Yu Q."/>
            <person name="Li R."/>
            <person name="Liao H."/>
            <person name="Li X."/>
            <person name="Kong Y."/>
            <person name="Jiang Z."/>
            <person name="Chourrout D."/>
            <person name="Li R."/>
            <person name="Bao Z."/>
        </authorList>
    </citation>
    <scope>NUCLEOTIDE SEQUENCE [LARGE SCALE GENOMIC DNA]</scope>
    <source>
        <strain evidence="2 3">PY_sf001</strain>
    </source>
</reference>
<dbReference type="OrthoDB" id="10464609at2759"/>
<keyword evidence="3" id="KW-1185">Reference proteome</keyword>
<keyword evidence="1" id="KW-1133">Transmembrane helix</keyword>
<feature type="transmembrane region" description="Helical" evidence="1">
    <location>
        <begin position="6"/>
        <end position="24"/>
    </location>
</feature>
<accession>A0A210R678</accession>